<keyword evidence="2 4" id="KW-0808">Transferase</keyword>
<evidence type="ECO:0000313" key="5">
    <source>
        <dbReference type="Proteomes" id="UP000490821"/>
    </source>
</evidence>
<organism evidence="4 5">
    <name type="scientific">Thomasclavelia cocleata</name>
    <dbReference type="NCBI Taxonomy" id="69824"/>
    <lineage>
        <taxon>Bacteria</taxon>
        <taxon>Bacillati</taxon>
        <taxon>Bacillota</taxon>
        <taxon>Erysipelotrichia</taxon>
        <taxon>Erysipelotrichales</taxon>
        <taxon>Coprobacillaceae</taxon>
        <taxon>Thomasclavelia</taxon>
    </lineage>
</organism>
<dbReference type="Gene3D" id="3.90.550.10">
    <property type="entry name" value="Spore Coat Polysaccharide Biosynthesis Protein SpsA, Chain A"/>
    <property type="match status" value="1"/>
</dbReference>
<dbReference type="SUPFAM" id="SSF53448">
    <property type="entry name" value="Nucleotide-diphospho-sugar transferases"/>
    <property type="match status" value="1"/>
</dbReference>
<dbReference type="EMBL" id="BLMI01000046">
    <property type="protein sequence ID" value="GFI40418.1"/>
    <property type="molecule type" value="Genomic_DNA"/>
</dbReference>
<dbReference type="CDD" id="cd00761">
    <property type="entry name" value="Glyco_tranf_GTA_type"/>
    <property type="match status" value="1"/>
</dbReference>
<comment type="caution">
    <text evidence="4">The sequence shown here is derived from an EMBL/GenBank/DDBJ whole genome shotgun (WGS) entry which is preliminary data.</text>
</comment>
<accession>A0A829ZAI5</accession>
<dbReference type="Proteomes" id="UP000490821">
    <property type="component" value="Unassembled WGS sequence"/>
</dbReference>
<dbReference type="RefSeq" id="WP_172471943.1">
    <property type="nucleotide sequence ID" value="NZ_BLMI01000046.1"/>
</dbReference>
<evidence type="ECO:0000256" key="1">
    <source>
        <dbReference type="ARBA" id="ARBA00022676"/>
    </source>
</evidence>
<sequence length="335" mass="39948">MEFSIIIPVYNGEQVIEQCVISILNQKFTDFELLIINDGSSDRTGEICELYEKRDKRVKYLRQSNKGPSEARNLGLNNARGEYICFIDADDYVEEYYLESINKNIKKYSPDIIFLGFVFENQKTKEVLSKVSIESKLYKRDEFSALAKKLIDNDIFGYTWCKVIKKDILRNIYFDTNYSLHEDTLFICNVFEKAFSIVTCEDYLYHYIKSLDTLCTKYRDDIIENLEYVNKEIFNFYKRINIDDIDTMVVQRAVFSMYLIIKNYAQKYSKQISLSKATLFMKGYTISEILKRKKIYKQLNLGKKKWIFYIIIILRSEYLFKFLIKIIHFKNKWGT</sequence>
<feature type="domain" description="Glycosyltransferase 2-like" evidence="3">
    <location>
        <begin position="4"/>
        <end position="171"/>
    </location>
</feature>
<dbReference type="Pfam" id="PF00535">
    <property type="entry name" value="Glycos_transf_2"/>
    <property type="match status" value="1"/>
</dbReference>
<keyword evidence="1 4" id="KW-0328">Glycosyltransferase</keyword>
<dbReference type="PANTHER" id="PTHR22916">
    <property type="entry name" value="GLYCOSYLTRANSFERASE"/>
    <property type="match status" value="1"/>
</dbReference>
<proteinExistence type="predicted"/>
<evidence type="ECO:0000313" key="4">
    <source>
        <dbReference type="EMBL" id="GFI40418.1"/>
    </source>
</evidence>
<dbReference type="AlphaFoldDB" id="A0A829ZAI5"/>
<dbReference type="EC" id="2.4.-.-" evidence="4"/>
<dbReference type="InterPro" id="IPR029044">
    <property type="entry name" value="Nucleotide-diphossugar_trans"/>
</dbReference>
<gene>
    <name evidence="4" type="primary">epsJ_2</name>
    <name evidence="4" type="ORF">IMSAGC017_00450</name>
</gene>
<dbReference type="InterPro" id="IPR001173">
    <property type="entry name" value="Glyco_trans_2-like"/>
</dbReference>
<protein>
    <submittedName>
        <fullName evidence="4">Putative glycosyltransferase EpsJ</fullName>
        <ecNumber evidence="4">2.4.-.-</ecNumber>
    </submittedName>
</protein>
<dbReference type="PANTHER" id="PTHR22916:SF51">
    <property type="entry name" value="GLYCOSYLTRANSFERASE EPSH-RELATED"/>
    <property type="match status" value="1"/>
</dbReference>
<reference evidence="4 5" key="1">
    <citation type="journal article" date="2020" name="Microbiome">
        <title>Single-cell genomics of uncultured bacteria reveals dietary fiber responders in the mouse gut microbiota.</title>
        <authorList>
            <person name="Chijiiwa R."/>
            <person name="Hosokawa M."/>
            <person name="Kogawa M."/>
            <person name="Nishikawa Y."/>
            <person name="Ide K."/>
            <person name="Sakanashi C."/>
            <person name="Takahashi K."/>
            <person name="Takeyama H."/>
        </authorList>
    </citation>
    <scope>NUCLEOTIDE SEQUENCE [LARGE SCALE GENOMIC DNA]</scope>
    <source>
        <strain evidence="4">IMSAGC_017</strain>
    </source>
</reference>
<name>A0A829ZAI5_9FIRM</name>
<dbReference type="GO" id="GO:0016757">
    <property type="term" value="F:glycosyltransferase activity"/>
    <property type="evidence" value="ECO:0007669"/>
    <property type="project" value="UniProtKB-KW"/>
</dbReference>
<evidence type="ECO:0000259" key="3">
    <source>
        <dbReference type="Pfam" id="PF00535"/>
    </source>
</evidence>
<evidence type="ECO:0000256" key="2">
    <source>
        <dbReference type="ARBA" id="ARBA00022679"/>
    </source>
</evidence>